<dbReference type="HOGENOM" id="CLU_554190_0_0_5"/>
<evidence type="ECO:0008006" key="4">
    <source>
        <dbReference type="Google" id="ProtNLM"/>
    </source>
</evidence>
<dbReference type="GeneID" id="303212404"/>
<dbReference type="AlphaFoldDB" id="Q1M9B9"/>
<protein>
    <recommendedName>
        <fullName evidence="4">GIY-YIG nuclease family protein</fullName>
    </recommendedName>
</protein>
<gene>
    <name evidence="2" type="ordered locus">pRL80100</name>
</gene>
<evidence type="ECO:0000313" key="3">
    <source>
        <dbReference type="Proteomes" id="UP000006575"/>
    </source>
</evidence>
<dbReference type="CDD" id="cd10436">
    <property type="entry name" value="GIY-YIG_EndoII_Hpy188I_like"/>
    <property type="match status" value="1"/>
</dbReference>
<dbReference type="Proteomes" id="UP000006575">
    <property type="component" value="Plasmid pRL8"/>
</dbReference>
<dbReference type="KEGG" id="rle:pRL80100"/>
<dbReference type="InterPro" id="IPR044556">
    <property type="entry name" value="EndoII-like_GIY-YIG"/>
</dbReference>
<evidence type="ECO:0000313" key="2">
    <source>
        <dbReference type="EMBL" id="CAK02901.1"/>
    </source>
</evidence>
<reference evidence="2 3" key="1">
    <citation type="journal article" date="2006" name="Genome Biol.">
        <title>The genome of Rhizobium leguminosarum has recognizable core and accessory components.</title>
        <authorList>
            <person name="Young J.W."/>
            <person name="Crossman L.C."/>
            <person name="Johnston A.W.B."/>
            <person name="Thomson N.R."/>
            <person name="Ghazoui Z.F."/>
            <person name="Hull K.H."/>
            <person name="Wexler M."/>
            <person name="Curson A.R.J."/>
            <person name="Todd J.D."/>
            <person name="Poole P.S."/>
            <person name="Mauchline T.H."/>
            <person name="East A.K."/>
            <person name="Quail M.A."/>
            <person name="Churcher C."/>
            <person name="Arrowsmith C."/>
            <person name="Cherevach A."/>
            <person name="Chillingworth T."/>
            <person name="Clarke K."/>
            <person name="Cronin A."/>
            <person name="Davis P."/>
            <person name="Fraser A."/>
            <person name="Hance Z."/>
            <person name="Hauser H."/>
            <person name="Jagels K."/>
            <person name="Moule S."/>
            <person name="Mungall K."/>
            <person name="Norbertczak H."/>
            <person name="Rabbinowitsch E."/>
            <person name="Sanders M."/>
            <person name="Simmonds M."/>
            <person name="Whitehead S."/>
            <person name="Parkhill J."/>
        </authorList>
    </citation>
    <scope>NUCLEOTIDE SEQUENCE [LARGE SCALE GENOMIC DNA]</scope>
    <source>
        <strain evidence="3">DSM 114642 / LMG 32736 / 3841</strain>
    </source>
</reference>
<organism evidence="2 3">
    <name type="scientific">Rhizobium johnstonii (strain DSM 114642 / LMG 32736 / 3841)</name>
    <name type="common">Rhizobium leguminosarum bv. viciae</name>
    <dbReference type="NCBI Taxonomy" id="216596"/>
    <lineage>
        <taxon>Bacteria</taxon>
        <taxon>Pseudomonadati</taxon>
        <taxon>Pseudomonadota</taxon>
        <taxon>Alphaproteobacteria</taxon>
        <taxon>Hyphomicrobiales</taxon>
        <taxon>Rhizobiaceae</taxon>
        <taxon>Rhizobium/Agrobacterium group</taxon>
        <taxon>Rhizobium</taxon>
        <taxon>Rhizobium johnstonii</taxon>
    </lineage>
</organism>
<keyword evidence="2" id="KW-0614">Plasmid</keyword>
<feature type="region of interest" description="Disordered" evidence="1">
    <location>
        <begin position="243"/>
        <end position="265"/>
    </location>
</feature>
<evidence type="ECO:0000256" key="1">
    <source>
        <dbReference type="SAM" id="MobiDB-lite"/>
    </source>
</evidence>
<dbReference type="EMBL" id="AM236082">
    <property type="protein sequence ID" value="CAK02901.1"/>
    <property type="molecule type" value="Genomic_DNA"/>
</dbReference>
<proteinExistence type="predicted"/>
<dbReference type="eggNOG" id="ENOG502ZEG0">
    <property type="taxonomic scope" value="Bacteria"/>
</dbReference>
<accession>Q1M9B9</accession>
<name>Q1M9B9_RHIJ3</name>
<sequence>MLAFGNMLDLAGIERSTVRLLRHQDNRHAGFPTPYALWRDHRERFEAYQATQSFASEPKLRATYWASFVGIPERETLFVGLYAARLLGPLPADRQHPITGGIEPAGSCNVYEVDRLPSLSEYAGRLWIDWGDSYRSWIQRGDGKAKRLIELRRTLGDPPFPGFAAFIANLSDIESLPATWQAPLSATSGIYLLTCPRTREQYVGMASGVDGFIGRWREYFATGHGGNVGLKSRDASDYQLSILKRSARPRRSRTSGSSNDAGRTSCRAGKWALTGTDMTKADQIRSLAADGLKAADIAARLGIRYQHAYNVINAGPRRTLEAATKPSPIGRPETRPQSKPALTTDILISGGFTRVGRWIISGDSLAVETPAPKSKGVYAFVKAGVALYVGVATKGLAGRLYSYGRPGISQRTNQRLEAIIMAELSGPEAIEISIAMPPDLEWNGLPVNGSAGLELGLIEKYSLPWNIRGATALEAIAGPGQPALGRDPGQKM</sequence>
<keyword evidence="3" id="KW-1185">Reference proteome</keyword>
<geneLocation type="plasmid" evidence="2 3">
    <name>pRL8</name>
</geneLocation>
<dbReference type="EnsemblBacteria" id="CAK02901">
    <property type="protein sequence ID" value="CAK02901"/>
    <property type="gene ID" value="pRL80100"/>
</dbReference>
<dbReference type="RefSeq" id="WP_011654723.1">
    <property type="nucleotide sequence ID" value="NC_008383.1"/>
</dbReference>